<protein>
    <submittedName>
        <fullName evidence="2">Uncharacterized protein</fullName>
    </submittedName>
</protein>
<organism evidence="2 3">
    <name type="scientific">Pseudomonas gingeri NCPPB 3146 = LMG 5327</name>
    <dbReference type="NCBI Taxonomy" id="707248"/>
    <lineage>
        <taxon>Bacteria</taxon>
        <taxon>Pseudomonadati</taxon>
        <taxon>Pseudomonadota</taxon>
        <taxon>Gammaproteobacteria</taxon>
        <taxon>Pseudomonadales</taxon>
        <taxon>Pseudomonadaceae</taxon>
        <taxon>Pseudomonas</taxon>
    </lineage>
</organism>
<sequence length="82" mass="9286">MRSRGDAQRHGLRSHTERGNEQQTTHISVTLHLLCALHAMCNRRRSLCIPLPAAAKNQLFDANKLTVTTMKFLSLDISHFFA</sequence>
<evidence type="ECO:0000313" key="3">
    <source>
        <dbReference type="Proteomes" id="UP000236232"/>
    </source>
</evidence>
<gene>
    <name evidence="2" type="ORF">CCU68_31505</name>
</gene>
<name>A0ABX4XUN4_9PSED</name>
<accession>A0ABX4XUN4</accession>
<evidence type="ECO:0000313" key="2">
    <source>
        <dbReference type="EMBL" id="PNQ88533.1"/>
    </source>
</evidence>
<keyword evidence="3" id="KW-1185">Reference proteome</keyword>
<comment type="caution">
    <text evidence="2">The sequence shown here is derived from an EMBL/GenBank/DDBJ whole genome shotgun (WGS) entry which is preliminary data.</text>
</comment>
<feature type="region of interest" description="Disordered" evidence="1">
    <location>
        <begin position="1"/>
        <end position="24"/>
    </location>
</feature>
<dbReference type="Proteomes" id="UP000236232">
    <property type="component" value="Unassembled WGS sequence"/>
</dbReference>
<dbReference type="EMBL" id="POWE01000177">
    <property type="protein sequence ID" value="PNQ88533.1"/>
    <property type="molecule type" value="Genomic_DNA"/>
</dbReference>
<proteinExistence type="predicted"/>
<evidence type="ECO:0000256" key="1">
    <source>
        <dbReference type="SAM" id="MobiDB-lite"/>
    </source>
</evidence>
<reference evidence="2 3" key="1">
    <citation type="submission" date="2018-01" db="EMBL/GenBank/DDBJ databases">
        <title>Draft Genome Sequence of Pseudomonas gingeri NCPPB 3146 (LMG 5327), a White Line Reaction Producer.</title>
        <authorList>
            <person name="Rokni-Zadeh H."/>
            <person name="Bahrami T."/>
            <person name="Zarvandi S."/>
            <person name="Changi-Ashtiani M."/>
            <person name="De Mot R."/>
        </authorList>
    </citation>
    <scope>NUCLEOTIDE SEQUENCE [LARGE SCALE GENOMIC DNA]</scope>
    <source>
        <strain evidence="3">NCPPB 3146 \ LMG 5327</strain>
    </source>
</reference>
<feature type="compositionally biased region" description="Basic and acidic residues" evidence="1">
    <location>
        <begin position="1"/>
        <end position="20"/>
    </location>
</feature>